<evidence type="ECO:0000313" key="2">
    <source>
        <dbReference type="Proteomes" id="UP000807342"/>
    </source>
</evidence>
<protein>
    <submittedName>
        <fullName evidence="1">Uncharacterized protein</fullName>
    </submittedName>
</protein>
<reference evidence="1" key="1">
    <citation type="submission" date="2020-11" db="EMBL/GenBank/DDBJ databases">
        <authorList>
            <consortium name="DOE Joint Genome Institute"/>
            <person name="Ahrendt S."/>
            <person name="Riley R."/>
            <person name="Andreopoulos W."/>
            <person name="Labutti K."/>
            <person name="Pangilinan J."/>
            <person name="Ruiz-Duenas F.J."/>
            <person name="Barrasa J.M."/>
            <person name="Sanchez-Garcia M."/>
            <person name="Camarero S."/>
            <person name="Miyauchi S."/>
            <person name="Serrano A."/>
            <person name="Linde D."/>
            <person name="Babiker R."/>
            <person name="Drula E."/>
            <person name="Ayuso-Fernandez I."/>
            <person name="Pacheco R."/>
            <person name="Padilla G."/>
            <person name="Ferreira P."/>
            <person name="Barriuso J."/>
            <person name="Kellner H."/>
            <person name="Castanera R."/>
            <person name="Alfaro M."/>
            <person name="Ramirez L."/>
            <person name="Pisabarro A.G."/>
            <person name="Kuo A."/>
            <person name="Tritt A."/>
            <person name="Lipzen A."/>
            <person name="He G."/>
            <person name="Yan M."/>
            <person name="Ng V."/>
            <person name="Cullen D."/>
            <person name="Martin F."/>
            <person name="Rosso M.-N."/>
            <person name="Henrissat B."/>
            <person name="Hibbett D."/>
            <person name="Martinez A.T."/>
            <person name="Grigoriev I.V."/>
        </authorList>
    </citation>
    <scope>NUCLEOTIDE SEQUENCE</scope>
    <source>
        <strain evidence="1">MF-IS2</strain>
    </source>
</reference>
<dbReference type="AlphaFoldDB" id="A0A9P6BXS2"/>
<keyword evidence="2" id="KW-1185">Reference proteome</keyword>
<dbReference type="EMBL" id="MU151791">
    <property type="protein sequence ID" value="KAF9441775.1"/>
    <property type="molecule type" value="Genomic_DNA"/>
</dbReference>
<organism evidence="1 2">
    <name type="scientific">Macrolepiota fuliginosa MF-IS2</name>
    <dbReference type="NCBI Taxonomy" id="1400762"/>
    <lineage>
        <taxon>Eukaryota</taxon>
        <taxon>Fungi</taxon>
        <taxon>Dikarya</taxon>
        <taxon>Basidiomycota</taxon>
        <taxon>Agaricomycotina</taxon>
        <taxon>Agaricomycetes</taxon>
        <taxon>Agaricomycetidae</taxon>
        <taxon>Agaricales</taxon>
        <taxon>Agaricineae</taxon>
        <taxon>Agaricaceae</taxon>
        <taxon>Macrolepiota</taxon>
    </lineage>
</organism>
<proteinExistence type="predicted"/>
<name>A0A9P6BXS2_9AGAR</name>
<dbReference type="Proteomes" id="UP000807342">
    <property type="component" value="Unassembled WGS sequence"/>
</dbReference>
<comment type="caution">
    <text evidence="1">The sequence shown here is derived from an EMBL/GenBank/DDBJ whole genome shotgun (WGS) entry which is preliminary data.</text>
</comment>
<sequence length="306" mass="34132">MPPHTPIKIVKTSSSAWSGFASHDNATKQLPLGLPPHCQQACKKKWVYIEPSNIEDKTIHILGESGLNYLSQPKATSTSMAKQKAQELIDSLGIAMSNAHSLVMGEDLKCAHKETNTGLRQYGKSTARKSTKIVLASNHKPKVALCCQITPLPSRARVVSRKPEHCVGVVVLLPFSLEWDPDSVLNRLKNGLSQNTSLNIDHLVNCKLAITYDQMDLSFQGTWSNEQMTARLREWFPDVFSWYDKHITDCKLKIFQGCPRCIITYRCGKFEVIHYADMGTPSSEQVAKCYGSPKGHHEDGLMASQH</sequence>
<accession>A0A9P6BXS2</accession>
<evidence type="ECO:0000313" key="1">
    <source>
        <dbReference type="EMBL" id="KAF9441775.1"/>
    </source>
</evidence>
<gene>
    <name evidence="1" type="ORF">P691DRAFT_851985</name>
</gene>